<feature type="transmembrane region" description="Helical" evidence="5">
    <location>
        <begin position="46"/>
        <end position="70"/>
    </location>
</feature>
<dbReference type="OrthoDB" id="1523552at2"/>
<dbReference type="InterPro" id="IPR036640">
    <property type="entry name" value="ABC1_TM_sf"/>
</dbReference>
<keyword evidence="3 5" id="KW-1133">Transmembrane helix</keyword>
<reference evidence="6 7" key="1">
    <citation type="submission" date="2016-10" db="EMBL/GenBank/DDBJ databases">
        <authorList>
            <person name="de Groot N.N."/>
        </authorList>
    </citation>
    <scope>NUCLEOTIDE SEQUENCE [LARGE SCALE GENOMIC DNA]</scope>
    <source>
        <strain evidence="7">L7-484,KACC 16230,DSM 25025</strain>
    </source>
</reference>
<evidence type="ECO:0000256" key="3">
    <source>
        <dbReference type="ARBA" id="ARBA00022989"/>
    </source>
</evidence>
<evidence type="ECO:0000256" key="5">
    <source>
        <dbReference type="SAM" id="Phobius"/>
    </source>
</evidence>
<sequence>MAGHYIVGRTKTADWAWSCAAFAPAVMISAIVLFRLTVLDEETLSWSFALAAALVAAGFVLALVACGIVWHRGKHGGGRATAALTVALVAAAPFALLGWLYSQYPTGNSAATTGLEQPVTSGDPNGGVRPLVGRDFQATASTVYGAARTAFEGSGIAIVDVGTSSLPRPAAGDLGVSGLVTTPVPTPRDSIDPTQPFDRFAGLDATDYTIQGVATVPILGSPSDVVVRIQEDNGETYVDMTSRSRTLPLDLGQNRRIIEGFMARLEEAMNVLEGVTPEE</sequence>
<dbReference type="InterPro" id="IPR010865">
    <property type="entry name" value="DUF1499"/>
</dbReference>
<evidence type="ECO:0000313" key="6">
    <source>
        <dbReference type="EMBL" id="SDO08955.1"/>
    </source>
</evidence>
<dbReference type="RefSeq" id="WP_090672096.1">
    <property type="nucleotide sequence ID" value="NZ_FNIT01000003.1"/>
</dbReference>
<evidence type="ECO:0000256" key="2">
    <source>
        <dbReference type="ARBA" id="ARBA00022692"/>
    </source>
</evidence>
<name>A0A1H0GPX8_9HYPH</name>
<gene>
    <name evidence="6" type="ORF">SAMN05192530_103249</name>
</gene>
<keyword evidence="4 5" id="KW-0472">Membrane</keyword>
<feature type="transmembrane region" description="Helical" evidence="5">
    <location>
        <begin position="12"/>
        <end position="34"/>
    </location>
</feature>
<evidence type="ECO:0000256" key="1">
    <source>
        <dbReference type="ARBA" id="ARBA00004651"/>
    </source>
</evidence>
<dbReference type="EMBL" id="FNIT01000003">
    <property type="protein sequence ID" value="SDO08955.1"/>
    <property type="molecule type" value="Genomic_DNA"/>
</dbReference>
<keyword evidence="2 5" id="KW-0812">Transmembrane</keyword>
<dbReference type="GO" id="GO:0005886">
    <property type="term" value="C:plasma membrane"/>
    <property type="evidence" value="ECO:0007669"/>
    <property type="project" value="UniProtKB-SubCell"/>
</dbReference>
<dbReference type="AlphaFoldDB" id="A0A1H0GPX8"/>
<keyword evidence="7" id="KW-1185">Reference proteome</keyword>
<dbReference type="GO" id="GO:0005524">
    <property type="term" value="F:ATP binding"/>
    <property type="evidence" value="ECO:0007669"/>
    <property type="project" value="InterPro"/>
</dbReference>
<accession>A0A1H0GPX8</accession>
<protein>
    <recommendedName>
        <fullName evidence="8">DUF1499 domain-containing protein</fullName>
    </recommendedName>
</protein>
<evidence type="ECO:0000256" key="4">
    <source>
        <dbReference type="ARBA" id="ARBA00023136"/>
    </source>
</evidence>
<dbReference type="STRING" id="1166073.SAMN05192530_103249"/>
<evidence type="ECO:0008006" key="8">
    <source>
        <dbReference type="Google" id="ProtNLM"/>
    </source>
</evidence>
<dbReference type="Pfam" id="PF07386">
    <property type="entry name" value="DUF1499"/>
    <property type="match status" value="1"/>
</dbReference>
<feature type="transmembrane region" description="Helical" evidence="5">
    <location>
        <begin position="82"/>
        <end position="101"/>
    </location>
</feature>
<evidence type="ECO:0000313" key="7">
    <source>
        <dbReference type="Proteomes" id="UP000198793"/>
    </source>
</evidence>
<organism evidence="6 7">
    <name type="scientific">Aureimonas jatrophae</name>
    <dbReference type="NCBI Taxonomy" id="1166073"/>
    <lineage>
        <taxon>Bacteria</taxon>
        <taxon>Pseudomonadati</taxon>
        <taxon>Pseudomonadota</taxon>
        <taxon>Alphaproteobacteria</taxon>
        <taxon>Hyphomicrobiales</taxon>
        <taxon>Aurantimonadaceae</taxon>
        <taxon>Aureimonas</taxon>
    </lineage>
</organism>
<proteinExistence type="predicted"/>
<dbReference type="Proteomes" id="UP000198793">
    <property type="component" value="Unassembled WGS sequence"/>
</dbReference>
<dbReference type="SUPFAM" id="SSF90123">
    <property type="entry name" value="ABC transporter transmembrane region"/>
    <property type="match status" value="1"/>
</dbReference>
<comment type="subcellular location">
    <subcellularLocation>
        <location evidence="1">Cell membrane</location>
        <topology evidence="1">Multi-pass membrane protein</topology>
    </subcellularLocation>
</comment>